<gene>
    <name evidence="2" type="ORF">AUC69_08615</name>
</gene>
<sequence length="73" mass="7451">MKSLGRKGPFQAALPASGGGMLRTIAVWGFGLIAAAIFGGLVGEFLVERGGAYVGMIGGVFAFACVRICLMGR</sequence>
<reference evidence="2 3" key="1">
    <citation type="journal article" date="2016" name="Environ. Microbiol.">
        <title>New Methyloceanibacter diversity from North Sea sediments includes methanotroph containing solely the soluble methane monooxygenase.</title>
        <authorList>
            <person name="Vekeman B."/>
            <person name="Kerckhof F.M."/>
            <person name="Cremers G."/>
            <person name="de Vos P."/>
            <person name="Vandamme P."/>
            <person name="Boon N."/>
            <person name="Op den Camp H.J."/>
            <person name="Heylen K."/>
        </authorList>
    </citation>
    <scope>NUCLEOTIDE SEQUENCE [LARGE SCALE GENOMIC DNA]</scope>
    <source>
        <strain evidence="2 3">R-67175</strain>
    </source>
</reference>
<evidence type="ECO:0000313" key="2">
    <source>
        <dbReference type="EMBL" id="ODR99672.1"/>
    </source>
</evidence>
<keyword evidence="1" id="KW-0472">Membrane</keyword>
<feature type="transmembrane region" description="Helical" evidence="1">
    <location>
        <begin position="21"/>
        <end position="46"/>
    </location>
</feature>
<evidence type="ECO:0000256" key="1">
    <source>
        <dbReference type="SAM" id="Phobius"/>
    </source>
</evidence>
<keyword evidence="1" id="KW-1133">Transmembrane helix</keyword>
<comment type="caution">
    <text evidence="2">The sequence shown here is derived from an EMBL/GenBank/DDBJ whole genome shotgun (WGS) entry which is preliminary data.</text>
</comment>
<evidence type="ECO:0000313" key="3">
    <source>
        <dbReference type="Proteomes" id="UP000094472"/>
    </source>
</evidence>
<protein>
    <submittedName>
        <fullName evidence="2">Uncharacterized protein</fullName>
    </submittedName>
</protein>
<dbReference type="Proteomes" id="UP000094472">
    <property type="component" value="Unassembled WGS sequence"/>
</dbReference>
<dbReference type="AlphaFoldDB" id="A0A1E3W1K7"/>
<dbReference type="STRING" id="1774969.AUC69_08615"/>
<accession>A0A1E3W1K7</accession>
<organism evidence="2 3">
    <name type="scientific">Methyloceanibacter superfactus</name>
    <dbReference type="NCBI Taxonomy" id="1774969"/>
    <lineage>
        <taxon>Bacteria</taxon>
        <taxon>Pseudomonadati</taxon>
        <taxon>Pseudomonadota</taxon>
        <taxon>Alphaproteobacteria</taxon>
        <taxon>Hyphomicrobiales</taxon>
        <taxon>Hyphomicrobiaceae</taxon>
        <taxon>Methyloceanibacter</taxon>
    </lineage>
</organism>
<feature type="transmembrane region" description="Helical" evidence="1">
    <location>
        <begin position="52"/>
        <end position="70"/>
    </location>
</feature>
<proteinExistence type="predicted"/>
<dbReference type="EMBL" id="LPWF01000016">
    <property type="protein sequence ID" value="ODR99672.1"/>
    <property type="molecule type" value="Genomic_DNA"/>
</dbReference>
<keyword evidence="3" id="KW-1185">Reference proteome</keyword>
<keyword evidence="1" id="KW-0812">Transmembrane</keyword>
<name>A0A1E3W1K7_9HYPH</name>